<feature type="transmembrane region" description="Helical" evidence="1">
    <location>
        <begin position="6"/>
        <end position="28"/>
    </location>
</feature>
<organism evidence="2">
    <name type="scientific">Siphoviridae sp. ctxMM9</name>
    <dbReference type="NCBI Taxonomy" id="2827973"/>
    <lineage>
        <taxon>Viruses</taxon>
        <taxon>Duplodnaviria</taxon>
        <taxon>Heunggongvirae</taxon>
        <taxon>Uroviricota</taxon>
        <taxon>Caudoviricetes</taxon>
    </lineage>
</organism>
<evidence type="ECO:0000256" key="1">
    <source>
        <dbReference type="SAM" id="Phobius"/>
    </source>
</evidence>
<name>A0A8S5T6V2_9CAUD</name>
<keyword evidence="1" id="KW-0472">Membrane</keyword>
<evidence type="ECO:0000313" key="2">
    <source>
        <dbReference type="EMBL" id="DAF58832.1"/>
    </source>
</evidence>
<protein>
    <recommendedName>
        <fullName evidence="3">Holin</fullName>
    </recommendedName>
</protein>
<keyword evidence="1" id="KW-0812">Transmembrane</keyword>
<proteinExistence type="predicted"/>
<dbReference type="EMBL" id="BK032759">
    <property type="protein sequence ID" value="DAF58832.1"/>
    <property type="molecule type" value="Genomic_DNA"/>
</dbReference>
<accession>A0A8S5T6V2</accession>
<evidence type="ECO:0008006" key="3">
    <source>
        <dbReference type="Google" id="ProtNLM"/>
    </source>
</evidence>
<sequence length="140" mass="15686">MQEILNYVPIIFQVVLIPLLGILTKYLVALISHKIKEMTDAKDDATYTKYMNMLRDTITDCVIATNQTYVDSLKKEGKFDAEAQKKAFEKTYAAVMAILTDDAKNYLTEIVGDLDGYVSNLIESNVKTSKEFSSRVVSAA</sequence>
<keyword evidence="1" id="KW-1133">Transmembrane helix</keyword>
<reference evidence="2" key="1">
    <citation type="journal article" date="2021" name="Proc. Natl. Acad. Sci. U.S.A.">
        <title>A Catalog of Tens of Thousands of Viruses from Human Metagenomes Reveals Hidden Associations with Chronic Diseases.</title>
        <authorList>
            <person name="Tisza M.J."/>
            <person name="Buck C.B."/>
        </authorList>
    </citation>
    <scope>NUCLEOTIDE SEQUENCE</scope>
    <source>
        <strain evidence="2">CtxMM9</strain>
    </source>
</reference>